<organism evidence="1 2">
    <name type="scientific">Oryza meyeriana var. granulata</name>
    <dbReference type="NCBI Taxonomy" id="110450"/>
    <lineage>
        <taxon>Eukaryota</taxon>
        <taxon>Viridiplantae</taxon>
        <taxon>Streptophyta</taxon>
        <taxon>Embryophyta</taxon>
        <taxon>Tracheophyta</taxon>
        <taxon>Spermatophyta</taxon>
        <taxon>Magnoliopsida</taxon>
        <taxon>Liliopsida</taxon>
        <taxon>Poales</taxon>
        <taxon>Poaceae</taxon>
        <taxon>BOP clade</taxon>
        <taxon>Oryzoideae</taxon>
        <taxon>Oryzeae</taxon>
        <taxon>Oryzinae</taxon>
        <taxon>Oryza</taxon>
        <taxon>Oryza meyeriana</taxon>
    </lineage>
</organism>
<keyword evidence="2" id="KW-1185">Reference proteome</keyword>
<accession>A0A6G1EUD4</accession>
<proteinExistence type="predicted"/>
<gene>
    <name evidence="1" type="ORF">E2562_038097</name>
</gene>
<protein>
    <submittedName>
        <fullName evidence="1">Uncharacterized protein</fullName>
    </submittedName>
</protein>
<dbReference type="AlphaFoldDB" id="A0A6G1EUD4"/>
<evidence type="ECO:0000313" key="1">
    <source>
        <dbReference type="EMBL" id="KAF0928182.1"/>
    </source>
</evidence>
<dbReference type="Proteomes" id="UP000479710">
    <property type="component" value="Unassembled WGS sequence"/>
</dbReference>
<evidence type="ECO:0000313" key="2">
    <source>
        <dbReference type="Proteomes" id="UP000479710"/>
    </source>
</evidence>
<reference evidence="1 2" key="1">
    <citation type="submission" date="2019-11" db="EMBL/GenBank/DDBJ databases">
        <title>Whole genome sequence of Oryza granulata.</title>
        <authorList>
            <person name="Li W."/>
        </authorList>
    </citation>
    <scope>NUCLEOTIDE SEQUENCE [LARGE SCALE GENOMIC DNA]</scope>
    <source>
        <strain evidence="2">cv. Menghai</strain>
        <tissue evidence="1">Leaf</tissue>
    </source>
</reference>
<comment type="caution">
    <text evidence="1">The sequence shown here is derived from an EMBL/GenBank/DDBJ whole genome shotgun (WGS) entry which is preliminary data.</text>
</comment>
<dbReference type="EMBL" id="SPHZ02000003">
    <property type="protein sequence ID" value="KAF0928182.1"/>
    <property type="molecule type" value="Genomic_DNA"/>
</dbReference>
<name>A0A6G1EUD4_9ORYZ</name>
<sequence>MATLVACASVATSRIRLGTLGYLCITRASKATAGTGGGASCLDDGEPVEAAGVAGGDASWL</sequence>